<dbReference type="GO" id="GO:0004427">
    <property type="term" value="F:inorganic diphosphate phosphatase activity"/>
    <property type="evidence" value="ECO:0007669"/>
    <property type="project" value="UniProtKB-EC"/>
</dbReference>
<dbReference type="SUPFAM" id="SSF64182">
    <property type="entry name" value="DHH phosphoesterases"/>
    <property type="match status" value="1"/>
</dbReference>
<feature type="signal peptide" evidence="8">
    <location>
        <begin position="1"/>
        <end position="24"/>
    </location>
</feature>
<dbReference type="EC" id="3.6.1.1" evidence="2"/>
<dbReference type="Proteomes" id="UP000709959">
    <property type="component" value="Unassembled WGS sequence"/>
</dbReference>
<evidence type="ECO:0000256" key="6">
    <source>
        <dbReference type="ARBA" id="ARBA00032535"/>
    </source>
</evidence>
<accession>A0A936F4S1</accession>
<dbReference type="GO" id="GO:0005737">
    <property type="term" value="C:cytoplasm"/>
    <property type="evidence" value="ECO:0007669"/>
    <property type="project" value="InterPro"/>
</dbReference>
<dbReference type="EMBL" id="JADKCH010000029">
    <property type="protein sequence ID" value="MBK8573715.1"/>
    <property type="molecule type" value="Genomic_DNA"/>
</dbReference>
<protein>
    <recommendedName>
        <fullName evidence="2">inorganic diphosphatase</fullName>
        <ecNumber evidence="2">3.6.1.1</ecNumber>
    </recommendedName>
    <alternativeName>
        <fullName evidence="6">Pyrophosphate phospho-hydrolase</fullName>
    </alternativeName>
</protein>
<dbReference type="Pfam" id="PF02833">
    <property type="entry name" value="DHHA2"/>
    <property type="match status" value="1"/>
</dbReference>
<evidence type="ECO:0000256" key="5">
    <source>
        <dbReference type="ARBA" id="ARBA00023211"/>
    </source>
</evidence>
<dbReference type="Gene3D" id="3.90.1640.10">
    <property type="entry name" value="inorganic pyrophosphatase (n-terminal core)"/>
    <property type="match status" value="1"/>
</dbReference>
<keyword evidence="5" id="KW-0464">Manganese</keyword>
<dbReference type="NCBIfam" id="NF003877">
    <property type="entry name" value="PRK05427.1"/>
    <property type="match status" value="1"/>
</dbReference>
<reference evidence="10 11" key="1">
    <citation type="submission" date="2020-10" db="EMBL/GenBank/DDBJ databases">
        <title>Connecting structure to function with the recovery of over 1000 high-quality activated sludge metagenome-assembled genomes encoding full-length rRNA genes using long-read sequencing.</title>
        <authorList>
            <person name="Singleton C.M."/>
            <person name="Petriglieri F."/>
            <person name="Kristensen J.M."/>
            <person name="Kirkegaard R.H."/>
            <person name="Michaelsen T.Y."/>
            <person name="Andersen M.H."/>
            <person name="Karst S.M."/>
            <person name="Dueholm M.S."/>
            <person name="Nielsen P.H."/>
            <person name="Albertsen M."/>
        </authorList>
    </citation>
    <scope>NUCLEOTIDE SEQUENCE [LARGE SCALE GENOMIC DNA]</scope>
    <source>
        <strain evidence="10">OdNE_18-Q3-R46-58_MAXAC.008</strain>
    </source>
</reference>
<comment type="caution">
    <text evidence="10">The sequence shown here is derived from an EMBL/GenBank/DDBJ whole genome shotgun (WGS) entry which is preliminary data.</text>
</comment>
<evidence type="ECO:0000256" key="7">
    <source>
        <dbReference type="ARBA" id="ARBA00047820"/>
    </source>
</evidence>
<dbReference type="FunFam" id="3.90.1640.10:FF:000001">
    <property type="entry name" value="Probable manganese-dependent inorganic pyrophosphatase"/>
    <property type="match status" value="1"/>
</dbReference>
<evidence type="ECO:0000256" key="4">
    <source>
        <dbReference type="ARBA" id="ARBA00022801"/>
    </source>
</evidence>
<evidence type="ECO:0000313" key="10">
    <source>
        <dbReference type="EMBL" id="MBK8573715.1"/>
    </source>
</evidence>
<dbReference type="GO" id="GO:0046872">
    <property type="term" value="F:metal ion binding"/>
    <property type="evidence" value="ECO:0007669"/>
    <property type="project" value="UniProtKB-KW"/>
</dbReference>
<dbReference type="InterPro" id="IPR038222">
    <property type="entry name" value="DHHA2_dom_sf"/>
</dbReference>
<name>A0A936F4S1_9BACT</name>
<dbReference type="InterPro" id="IPR004097">
    <property type="entry name" value="DHHA2"/>
</dbReference>
<keyword evidence="4 10" id="KW-0378">Hydrolase</keyword>
<evidence type="ECO:0000256" key="1">
    <source>
        <dbReference type="ARBA" id="ARBA00001936"/>
    </source>
</evidence>
<dbReference type="InterPro" id="IPR038763">
    <property type="entry name" value="DHH_sf"/>
</dbReference>
<gene>
    <name evidence="10" type="ORF">IPN91_14075</name>
</gene>
<feature type="domain" description="DHHA2" evidence="9">
    <location>
        <begin position="208"/>
        <end position="333"/>
    </location>
</feature>
<proteinExistence type="predicted"/>
<dbReference type="PANTHER" id="PTHR12112:SF22">
    <property type="entry name" value="MANGANESE-DEPENDENT INORGANIC PYROPHOSPHATASE-RELATED"/>
    <property type="match status" value="1"/>
</dbReference>
<evidence type="ECO:0000256" key="3">
    <source>
        <dbReference type="ARBA" id="ARBA00022723"/>
    </source>
</evidence>
<sequence length="334" mass="35278">MKRFSTLLLAVGLAIGGNLALASAEPQATGSVLVIGHKNPDTDSIVAAIAVAHLKNLQGIAAVAVAQGPANPETQFVLETFHLTAPRVETSVAGRKVILVDHSDYPQAPADLAKAEIVGLIDHHKLGGLATDKPLEAWVFPVGSTSTIIARMYATAGVPIPKAIAGGMLCAILSDTVIFKSPTTTPEDRATATRLAKVAGIKDPEALGLKLFEVKSQLKGVPAAELLKRDFKTFVMNGRKVGVGQLEVVDLAILTPMKKDLLQAMVDLKAENYHSLFLMLTDITKEGTELLLLSDDLAIVASAFGAKPQGSSMWLPGVMSRKKQVIPGLEQAFK</sequence>
<dbReference type="PANTHER" id="PTHR12112">
    <property type="entry name" value="BNIP - RELATED"/>
    <property type="match status" value="1"/>
</dbReference>
<dbReference type="InterPro" id="IPR001667">
    <property type="entry name" value="DDH_dom"/>
</dbReference>
<feature type="chain" id="PRO_5036897863" description="inorganic diphosphatase" evidence="8">
    <location>
        <begin position="25"/>
        <end position="334"/>
    </location>
</feature>
<evidence type="ECO:0000259" key="9">
    <source>
        <dbReference type="SMART" id="SM01131"/>
    </source>
</evidence>
<evidence type="ECO:0000256" key="2">
    <source>
        <dbReference type="ARBA" id="ARBA00012146"/>
    </source>
</evidence>
<dbReference type="Pfam" id="PF01368">
    <property type="entry name" value="DHH"/>
    <property type="match status" value="1"/>
</dbReference>
<organism evidence="10 11">
    <name type="scientific">Candidatus Geothrix odensensis</name>
    <dbReference type="NCBI Taxonomy" id="2954440"/>
    <lineage>
        <taxon>Bacteria</taxon>
        <taxon>Pseudomonadati</taxon>
        <taxon>Acidobacteriota</taxon>
        <taxon>Holophagae</taxon>
        <taxon>Holophagales</taxon>
        <taxon>Holophagaceae</taxon>
        <taxon>Geothrix</taxon>
    </lineage>
</organism>
<dbReference type="SMART" id="SM01131">
    <property type="entry name" value="DHHA2"/>
    <property type="match status" value="1"/>
</dbReference>
<dbReference type="AlphaFoldDB" id="A0A936F4S1"/>
<keyword evidence="3" id="KW-0479">Metal-binding</keyword>
<comment type="cofactor">
    <cofactor evidence="1">
        <name>Mn(2+)</name>
        <dbReference type="ChEBI" id="CHEBI:29035"/>
    </cofactor>
</comment>
<evidence type="ECO:0000256" key="8">
    <source>
        <dbReference type="SAM" id="SignalP"/>
    </source>
</evidence>
<dbReference type="Gene3D" id="3.10.310.20">
    <property type="entry name" value="DHHA2 domain"/>
    <property type="match status" value="1"/>
</dbReference>
<comment type="catalytic activity">
    <reaction evidence="7">
        <text>diphosphate + H2O = 2 phosphate + H(+)</text>
        <dbReference type="Rhea" id="RHEA:24576"/>
        <dbReference type="ChEBI" id="CHEBI:15377"/>
        <dbReference type="ChEBI" id="CHEBI:15378"/>
        <dbReference type="ChEBI" id="CHEBI:33019"/>
        <dbReference type="ChEBI" id="CHEBI:43474"/>
        <dbReference type="EC" id="3.6.1.1"/>
    </reaction>
</comment>
<evidence type="ECO:0000313" key="11">
    <source>
        <dbReference type="Proteomes" id="UP000709959"/>
    </source>
</evidence>
<keyword evidence="8" id="KW-0732">Signal</keyword>